<evidence type="ECO:0000259" key="2">
    <source>
        <dbReference type="Pfam" id="PF01345"/>
    </source>
</evidence>
<accession>K1M3V7</accession>
<dbReference type="EMBL" id="AMGM01000004">
    <property type="protein sequence ID" value="EKB50944.1"/>
    <property type="molecule type" value="Genomic_DNA"/>
</dbReference>
<comment type="caution">
    <text evidence="3">The sequence shown here is derived from an EMBL/GenBank/DDBJ whole genome shotgun (WGS) entry which is preliminary data.</text>
</comment>
<dbReference type="Pfam" id="PF13585">
    <property type="entry name" value="CHU_C"/>
    <property type="match status" value="1"/>
</dbReference>
<evidence type="ECO:0000256" key="1">
    <source>
        <dbReference type="SAM" id="MobiDB-lite"/>
    </source>
</evidence>
<dbReference type="InterPro" id="IPR001434">
    <property type="entry name" value="OmcB-like_DUF11"/>
</dbReference>
<evidence type="ECO:0000313" key="3">
    <source>
        <dbReference type="EMBL" id="EKB50944.1"/>
    </source>
</evidence>
<dbReference type="NCBIfam" id="TIGR01451">
    <property type="entry name" value="B_ant_repeat"/>
    <property type="match status" value="1"/>
</dbReference>
<reference evidence="3 4" key="1">
    <citation type="journal article" date="2012" name="J. Bacteriol.">
        <title>Draft Genome Sequence of Cecembia lonarensis Strain LW9T, Isolated from Lonar Lake, a Haloalkaline Lake in India.</title>
        <authorList>
            <person name="Shivaji S."/>
            <person name="Ara S."/>
            <person name="Singh A."/>
            <person name="Pinnaka A.K."/>
        </authorList>
    </citation>
    <scope>NUCLEOTIDE SEQUENCE [LARGE SCALE GENOMIC DNA]</scope>
    <source>
        <strain evidence="3 4">LW9</strain>
    </source>
</reference>
<organism evidence="3 4">
    <name type="scientific">Cecembia lonarensis (strain CCUG 58316 / KCTC 22772 / LW9)</name>
    <dbReference type="NCBI Taxonomy" id="1225176"/>
    <lineage>
        <taxon>Bacteria</taxon>
        <taxon>Pseudomonadati</taxon>
        <taxon>Bacteroidota</taxon>
        <taxon>Cytophagia</taxon>
        <taxon>Cytophagales</taxon>
        <taxon>Cyclobacteriaceae</taxon>
        <taxon>Cecembia</taxon>
    </lineage>
</organism>
<dbReference type="PATRIC" id="fig|1225176.3.peg.499"/>
<feature type="compositionally biased region" description="Polar residues" evidence="1">
    <location>
        <begin position="711"/>
        <end position="728"/>
    </location>
</feature>
<dbReference type="OrthoDB" id="904955at2"/>
<feature type="region of interest" description="Disordered" evidence="1">
    <location>
        <begin position="710"/>
        <end position="730"/>
    </location>
</feature>
<feature type="domain" description="DUF11" evidence="2">
    <location>
        <begin position="1218"/>
        <end position="1341"/>
    </location>
</feature>
<dbReference type="Proteomes" id="UP000004478">
    <property type="component" value="Unassembled WGS sequence"/>
</dbReference>
<dbReference type="InterPro" id="IPR047589">
    <property type="entry name" value="DUF11_rpt"/>
</dbReference>
<proteinExistence type="predicted"/>
<dbReference type="NCBIfam" id="TIGR04131">
    <property type="entry name" value="Bac_Flav_CTERM"/>
    <property type="match status" value="1"/>
</dbReference>
<gene>
    <name evidence="3" type="ORF">B879_00472</name>
</gene>
<name>K1M3V7_CECL9</name>
<keyword evidence="4" id="KW-1185">Reference proteome</keyword>
<dbReference type="Pfam" id="PF01345">
    <property type="entry name" value="DUF11"/>
    <property type="match status" value="2"/>
</dbReference>
<evidence type="ECO:0000313" key="4">
    <source>
        <dbReference type="Proteomes" id="UP000004478"/>
    </source>
</evidence>
<sequence>MILSNFFLKGKIWQIIALELKVKFCILIFIPFLVISSNAQTQPPSIISGVTFQWDGPQATSSSPANLVSITVDDKVFDQFSFPDRYELTRLGNSGHIQNRLNENGVLIEKASDSPTWNANALAAFSSANLNFIFESEGNGRNFCSDFDLALTTDAQVQSLYYDQLQIVNEEGIIAITTRNGNSCIYVEVLGSEYFGGPEVVLRRFFARPGPSIFGDSFGPPAVGADYWRSGRVNANDGNIGVALFRLDEVAPLGAYISGVRYVGASNNHGDGKVFLIRTSSIDLSVKKAVNNPVPNRGEMITITTTAINNGPLSATGVQVKETLGSGYVVVNATASLGSYNSFTGIWNIGALAYNHTATLNIQVIVDETGDYFSTAEISPTSNDPNLENNTSSISAGPANLIEANDLAIVSTANNLNAGNILSNDLINGNGISISDVNITALSSSNALVTVDFETGDIIVGAVPSGIYTIEYTICEEGTDTPNSNCSSAVVTVEIQNVIQANDDHIKSLANNPEAGNIFADNGNGEDTINGEAIGIEQVSITNVVSSNPLISIDFNSGNISLGGVSVGTFTLEYTICEKGTDPENSNCSTATVTVVVLREIMANDDFISSSGKNSNAGNIFLDNGNGEDLLGGEPAGIDNVNIVSVSPSSPLVTVDTETGNITVGDVPSGIYTIAYTICEKGTDTPNSNCSSAMVTVEVLNPILANDDEISSTSNNPSAGNIFENNGNGEDLFNGETASLDKVLIQSVTPQNPLVTVESETGKISIGAVPSGIYTITYTICEKGTETPESNCSTATVTVEVQNSIEAKDDFIIGAPNNPNAGNVLEDNGNGPDTFNAAPATLTQVKIASMSTTHPEVTIDSASGTIRVGNVSSGQYIINYSICEIGTESPESNCAIATVTVIVQNMVIANDDTVISTSNNAIAANVLEDNGNGPDTFNGEPVTLQQVSITGITPSDPEVTIDPVTGNVIVGDVSNGAYEVQYSICENGADPANCDSALVRVMVENEVIVIEANDDQVQQVPGITGASNVINVFDNDLLNGNPIKSEEVVLLVGESPVMEPILFVDSENNPASKVVLNPDGSVDVAPNTEAGTYKLVYTICSSQDPTVCDAATVTIVVNVSSIKANDDNYGPFNGISGATFGNVLENDSINGLPVKLSDILLTYISGSPELTLNEDASITLAPNTPSGEYILMYRICDVSDPDNCDMAFVNVIAVGEVDLAIEKTSNDIAIWGLEVFDYFIRVSNLSVADASNVRVEDLLPEGIVFESQEVISSISTLEVNFDRQENKLVWNLPLLPAKASVDIRLSVLAENNNSTRPIPIINNVTVAAEEPELNTENNSATDINAINPFFIPNVITPNGNGFNDTFEIVGIDKFVKNDIVIFNRFGDHIFKTENYQNDWDAPGLVAGTYFYLFRGEDRQGQKQEFKGWIQVIKK</sequence>
<protein>
    <recommendedName>
        <fullName evidence="2">DUF11 domain-containing protein</fullName>
    </recommendedName>
</protein>
<dbReference type="InterPro" id="IPR026341">
    <property type="entry name" value="T9SS_type_B"/>
</dbReference>
<feature type="domain" description="DUF11" evidence="2">
    <location>
        <begin position="283"/>
        <end position="395"/>
    </location>
</feature>